<evidence type="ECO:0000313" key="3">
    <source>
        <dbReference type="EMBL" id="JAT90748.1"/>
    </source>
</evidence>
<evidence type="ECO:0000256" key="1">
    <source>
        <dbReference type="ARBA" id="ARBA00008390"/>
    </source>
</evidence>
<protein>
    <recommendedName>
        <fullName evidence="4">Cytosolic fatty-acid binding proteins domain-containing protein</fullName>
    </recommendedName>
</protein>
<organism evidence="2">
    <name type="scientific">Pectinophora gossypiella</name>
    <name type="common">Cotton pink bollworm</name>
    <name type="synonym">Depressaria gossypiella</name>
    <dbReference type="NCBI Taxonomy" id="13191"/>
    <lineage>
        <taxon>Eukaryota</taxon>
        <taxon>Metazoa</taxon>
        <taxon>Ecdysozoa</taxon>
        <taxon>Arthropoda</taxon>
        <taxon>Hexapoda</taxon>
        <taxon>Insecta</taxon>
        <taxon>Pterygota</taxon>
        <taxon>Neoptera</taxon>
        <taxon>Endopterygota</taxon>
        <taxon>Lepidoptera</taxon>
        <taxon>Glossata</taxon>
        <taxon>Ditrysia</taxon>
        <taxon>Gelechioidea</taxon>
        <taxon>Gelechiidae</taxon>
        <taxon>Apatetrinae</taxon>
        <taxon>Pectinophora</taxon>
    </lineage>
</organism>
<sequence>MSYLGKEYHLESQENFEAFLDTFGPDAPEAFKKAMLNQKAFLKLVKNGDSYTLYTNSVDNTTKELTFKSGVEFDEQLRGNACKTTITVDGNVVTQVQKFDNGVVMTIKREFTDNQLVATITMSQWDGVAKRIYKA</sequence>
<dbReference type="OrthoDB" id="354351at2759"/>
<dbReference type="PANTHER" id="PTHR11955">
    <property type="entry name" value="FATTY ACID BINDING PROTEIN"/>
    <property type="match status" value="1"/>
</dbReference>
<dbReference type="EMBL" id="GDQN01000306">
    <property type="protein sequence ID" value="JAT90748.1"/>
    <property type="molecule type" value="Transcribed_RNA"/>
</dbReference>
<name>A0A1E1WE07_PECGO</name>
<dbReference type="Gene3D" id="2.40.128.20">
    <property type="match status" value="1"/>
</dbReference>
<dbReference type="SUPFAM" id="SSF50814">
    <property type="entry name" value="Lipocalins"/>
    <property type="match status" value="1"/>
</dbReference>
<gene>
    <name evidence="2" type="ORF">g.11088</name>
    <name evidence="3" type="ORF">g.11090</name>
</gene>
<dbReference type="InterPro" id="IPR031259">
    <property type="entry name" value="ILBP"/>
</dbReference>
<dbReference type="EMBL" id="GDQN01005887">
    <property type="protein sequence ID" value="JAT85167.1"/>
    <property type="molecule type" value="Transcribed_RNA"/>
</dbReference>
<evidence type="ECO:0008006" key="4">
    <source>
        <dbReference type="Google" id="ProtNLM"/>
    </source>
</evidence>
<accession>A0A1E1WE07</accession>
<proteinExistence type="inferred from homology"/>
<dbReference type="GO" id="GO:0008289">
    <property type="term" value="F:lipid binding"/>
    <property type="evidence" value="ECO:0007669"/>
    <property type="project" value="InterPro"/>
</dbReference>
<evidence type="ECO:0000313" key="2">
    <source>
        <dbReference type="EMBL" id="JAT85167.1"/>
    </source>
</evidence>
<comment type="similarity">
    <text evidence="1">Belongs to the calycin superfamily. Fatty-acid binding protein (FABP) family.</text>
</comment>
<reference evidence="2" key="1">
    <citation type="submission" date="2015-09" db="EMBL/GenBank/DDBJ databases">
        <title>De novo assembly of Pectinophora gossypiella (Pink Bollworm) gut transcriptome.</title>
        <authorList>
            <person name="Tassone E.E."/>
        </authorList>
    </citation>
    <scope>NUCLEOTIDE SEQUENCE</scope>
</reference>
<dbReference type="AlphaFoldDB" id="A0A1E1WE07"/>
<dbReference type="InterPro" id="IPR012674">
    <property type="entry name" value="Calycin"/>
</dbReference>